<keyword evidence="3" id="KW-1185">Reference proteome</keyword>
<dbReference type="InterPro" id="IPR030395">
    <property type="entry name" value="GP_PDE_dom"/>
</dbReference>
<dbReference type="AlphaFoldDB" id="A0A939KH20"/>
<accession>A0A939KH20</accession>
<gene>
    <name evidence="2" type="ORF">J3A84_13905</name>
</gene>
<dbReference type="PROSITE" id="PS50007">
    <property type="entry name" value="PIPLC_X_DOMAIN"/>
    <property type="match status" value="1"/>
</dbReference>
<dbReference type="EMBL" id="JAFNJU010000012">
    <property type="protein sequence ID" value="MBO1266127.1"/>
    <property type="molecule type" value="Genomic_DNA"/>
</dbReference>
<sequence>MVMNIAHRGFKSRYPENTMIAFEKAVEAGCDGIEFDVHLSKDGEVVIIHDETLEGTTDGKGRVMDYSLKELKMLDASNRFSDQTGVQRMPTLREYFEFVKNLDLLSNIELKTGVYEYPGIEEKVFTLIQEFGLETKVLISSFNHESLLRMKKIAPEIPCGMLFDTWMIHPEKYVREVGMEYYHPVAYSLRQDIVEALKKEGIKVNVWVGKEPVDYENIMKLGVDGIITDHPDVIYAIQSE</sequence>
<evidence type="ECO:0000313" key="3">
    <source>
        <dbReference type="Proteomes" id="UP000664218"/>
    </source>
</evidence>
<organism evidence="2 3">
    <name type="scientific">Proteiniclasticum aestuarii</name>
    <dbReference type="NCBI Taxonomy" id="2817862"/>
    <lineage>
        <taxon>Bacteria</taxon>
        <taxon>Bacillati</taxon>
        <taxon>Bacillota</taxon>
        <taxon>Clostridia</taxon>
        <taxon>Eubacteriales</taxon>
        <taxon>Clostridiaceae</taxon>
        <taxon>Proteiniclasticum</taxon>
    </lineage>
</organism>
<name>A0A939KH20_9CLOT</name>
<dbReference type="RefSeq" id="WP_207600652.1">
    <property type="nucleotide sequence ID" value="NZ_JAFNJU010000012.1"/>
</dbReference>
<dbReference type="InterPro" id="IPR017946">
    <property type="entry name" value="PLC-like_Pdiesterase_TIM-brl"/>
</dbReference>
<evidence type="ECO:0000259" key="1">
    <source>
        <dbReference type="PROSITE" id="PS51704"/>
    </source>
</evidence>
<dbReference type="GO" id="GO:0008081">
    <property type="term" value="F:phosphoric diester hydrolase activity"/>
    <property type="evidence" value="ECO:0007669"/>
    <property type="project" value="InterPro"/>
</dbReference>
<dbReference type="Pfam" id="PF03009">
    <property type="entry name" value="GDPD"/>
    <property type="match status" value="1"/>
</dbReference>
<dbReference type="SUPFAM" id="SSF51695">
    <property type="entry name" value="PLC-like phosphodiesterases"/>
    <property type="match status" value="1"/>
</dbReference>
<reference evidence="2" key="1">
    <citation type="submission" date="2021-03" db="EMBL/GenBank/DDBJ databases">
        <title>Proteiniclasticum marinus sp. nov., isolated from tidal flat sediment.</title>
        <authorList>
            <person name="Namirimu T."/>
            <person name="Yang J.-A."/>
            <person name="Yang S.-H."/>
            <person name="Kim Y.-J."/>
            <person name="Kwon K.K."/>
        </authorList>
    </citation>
    <scope>NUCLEOTIDE SEQUENCE</scope>
    <source>
        <strain evidence="2">SCR006</strain>
    </source>
</reference>
<dbReference type="PANTHER" id="PTHR46211">
    <property type="entry name" value="GLYCEROPHOSPHORYL DIESTER PHOSPHODIESTERASE"/>
    <property type="match status" value="1"/>
</dbReference>
<dbReference type="Gene3D" id="3.20.20.190">
    <property type="entry name" value="Phosphatidylinositol (PI) phosphodiesterase"/>
    <property type="match status" value="1"/>
</dbReference>
<proteinExistence type="predicted"/>
<dbReference type="PANTHER" id="PTHR46211:SF1">
    <property type="entry name" value="GLYCEROPHOSPHODIESTER PHOSPHODIESTERASE, CYTOPLASMIC"/>
    <property type="match status" value="1"/>
</dbReference>
<dbReference type="GO" id="GO:0006629">
    <property type="term" value="P:lipid metabolic process"/>
    <property type="evidence" value="ECO:0007669"/>
    <property type="project" value="InterPro"/>
</dbReference>
<evidence type="ECO:0000313" key="2">
    <source>
        <dbReference type="EMBL" id="MBO1266127.1"/>
    </source>
</evidence>
<dbReference type="PROSITE" id="PS51704">
    <property type="entry name" value="GP_PDE"/>
    <property type="match status" value="1"/>
</dbReference>
<comment type="caution">
    <text evidence="2">The sequence shown here is derived from an EMBL/GenBank/DDBJ whole genome shotgun (WGS) entry which is preliminary data.</text>
</comment>
<dbReference type="CDD" id="cd08563">
    <property type="entry name" value="GDPD_TtGDE_like"/>
    <property type="match status" value="1"/>
</dbReference>
<dbReference type="Proteomes" id="UP000664218">
    <property type="component" value="Unassembled WGS sequence"/>
</dbReference>
<feature type="domain" description="GP-PDE" evidence="1">
    <location>
        <begin position="2"/>
        <end position="238"/>
    </location>
</feature>
<protein>
    <submittedName>
        <fullName evidence="2">Glycerophosphodiester phosphodiesterase</fullName>
    </submittedName>
</protein>